<dbReference type="EMBL" id="SDHY01000003">
    <property type="protein sequence ID" value="RXK49704.1"/>
    <property type="molecule type" value="Genomic_DNA"/>
</dbReference>
<proteinExistence type="inferred from homology"/>
<dbReference type="OrthoDB" id="9807157at2"/>
<dbReference type="PANTHER" id="PTHR13693:SF77">
    <property type="entry name" value="8-AMINO-7-OXONONANOATE SYNTHASE"/>
    <property type="match status" value="1"/>
</dbReference>
<dbReference type="AlphaFoldDB" id="A0A4V1M5H2"/>
<dbReference type="Pfam" id="PF00155">
    <property type="entry name" value="Aminotran_1_2"/>
    <property type="match status" value="1"/>
</dbReference>
<keyword evidence="3" id="KW-0808">Transferase</keyword>
<comment type="similarity">
    <text evidence="2">Belongs to the class-II pyridoxal-phosphate-dependent aminotransferase family. BioF subfamily.</text>
</comment>
<name>A0A4V1M5H2_9BACT</name>
<comment type="cofactor">
    <cofactor evidence="1">
        <name>pyridoxal 5'-phosphate</name>
        <dbReference type="ChEBI" id="CHEBI:597326"/>
    </cofactor>
</comment>
<comment type="caution">
    <text evidence="6">The sequence shown here is derived from an EMBL/GenBank/DDBJ whole genome shotgun (WGS) entry which is preliminary data.</text>
</comment>
<keyword evidence="7" id="KW-1185">Reference proteome</keyword>
<protein>
    <submittedName>
        <fullName evidence="6">8-amino-7-oxononanoate synthase</fullName>
    </submittedName>
</protein>
<dbReference type="InterPro" id="IPR015421">
    <property type="entry name" value="PyrdxlP-dep_Trfase_major"/>
</dbReference>
<dbReference type="InterPro" id="IPR015422">
    <property type="entry name" value="PyrdxlP-dep_Trfase_small"/>
</dbReference>
<dbReference type="Gene3D" id="3.40.640.10">
    <property type="entry name" value="Type I PLP-dependent aspartate aminotransferase-like (Major domain)"/>
    <property type="match status" value="1"/>
</dbReference>
<feature type="domain" description="Aminotransferase class I/classII large" evidence="5">
    <location>
        <begin position="54"/>
        <end position="392"/>
    </location>
</feature>
<accession>A0A4V1M5H2</accession>
<dbReference type="GO" id="GO:0030170">
    <property type="term" value="F:pyridoxal phosphate binding"/>
    <property type="evidence" value="ECO:0007669"/>
    <property type="project" value="InterPro"/>
</dbReference>
<dbReference type="Proteomes" id="UP000289455">
    <property type="component" value="Unassembled WGS sequence"/>
</dbReference>
<organism evidence="6 7">
    <name type="scientific">Aquirufa rosea</name>
    <dbReference type="NCBI Taxonomy" id="2509241"/>
    <lineage>
        <taxon>Bacteria</taxon>
        <taxon>Pseudomonadati</taxon>
        <taxon>Bacteroidota</taxon>
        <taxon>Cytophagia</taxon>
        <taxon>Cytophagales</taxon>
        <taxon>Flectobacillaceae</taxon>
        <taxon>Aquirufa</taxon>
    </lineage>
</organism>
<evidence type="ECO:0000256" key="4">
    <source>
        <dbReference type="ARBA" id="ARBA00022898"/>
    </source>
</evidence>
<evidence type="ECO:0000313" key="6">
    <source>
        <dbReference type="EMBL" id="RXK49704.1"/>
    </source>
</evidence>
<dbReference type="SUPFAM" id="SSF53383">
    <property type="entry name" value="PLP-dependent transferases"/>
    <property type="match status" value="1"/>
</dbReference>
<evidence type="ECO:0000313" key="7">
    <source>
        <dbReference type="Proteomes" id="UP000289455"/>
    </source>
</evidence>
<dbReference type="InterPro" id="IPR004839">
    <property type="entry name" value="Aminotransferase_I/II_large"/>
</dbReference>
<dbReference type="Gene3D" id="3.90.1150.10">
    <property type="entry name" value="Aspartate Aminotransferase, domain 1"/>
    <property type="match status" value="1"/>
</dbReference>
<dbReference type="PANTHER" id="PTHR13693">
    <property type="entry name" value="CLASS II AMINOTRANSFERASE/8-AMINO-7-OXONONANOATE SYNTHASE"/>
    <property type="match status" value="1"/>
</dbReference>
<reference evidence="6 7" key="1">
    <citation type="submission" date="2019-01" db="EMBL/GenBank/DDBJ databases">
        <title>Cytophagaceae bacterium strain CAR-16.</title>
        <authorList>
            <person name="Chen W.-M."/>
        </authorList>
    </citation>
    <scope>NUCLEOTIDE SEQUENCE [LARGE SCALE GENOMIC DNA]</scope>
    <source>
        <strain evidence="6 7">CAR-16</strain>
    </source>
</reference>
<dbReference type="InterPro" id="IPR050087">
    <property type="entry name" value="AON_synthase_class-II"/>
</dbReference>
<dbReference type="InterPro" id="IPR015424">
    <property type="entry name" value="PyrdxlP-dep_Trfase"/>
</dbReference>
<keyword evidence="4" id="KW-0663">Pyridoxal phosphate</keyword>
<sequence length="405" mass="45698">MDKIGVYPHQFPFSAHYFCNLMDEIMSKVRSFLAEQLKIRSEVGLLRHLQTVDHLIDFCSNDYLGLARNTELKQLISKDFELWFEKNQGQIPFNGATGSRLISGHNSLTETFESACAQMHQAEAALLFGSGFEANLGLLSSITQEDDIIFCDQLLHASIIDGIRLGKAKKVIFQHNDWEKLALELAKYPKQRKWVVVESIYSMDGDKAPFDELVRLQQTFDFELIVDEAHAGGLYGQHGAGFVQELGLSSKVFARVITFGKAWGNSGAVVLGSQILKEYLVNFARSFIYSTAPSPMHVSSLLSTLKFIQEQDELREKLQQKIAFFQKHARHSNWKKSQSTIQTFIVPGNTEVRRLAIFAQKNGFGVKPIVSPTVPNGEERIRITLSALSEEKDILRIIQLLESNL</sequence>
<evidence type="ECO:0000256" key="3">
    <source>
        <dbReference type="ARBA" id="ARBA00022679"/>
    </source>
</evidence>
<evidence type="ECO:0000256" key="1">
    <source>
        <dbReference type="ARBA" id="ARBA00001933"/>
    </source>
</evidence>
<gene>
    <name evidence="6" type="ORF">ESB04_05880</name>
</gene>
<evidence type="ECO:0000256" key="2">
    <source>
        <dbReference type="ARBA" id="ARBA00010008"/>
    </source>
</evidence>
<dbReference type="GO" id="GO:0016740">
    <property type="term" value="F:transferase activity"/>
    <property type="evidence" value="ECO:0007669"/>
    <property type="project" value="UniProtKB-KW"/>
</dbReference>
<evidence type="ECO:0000259" key="5">
    <source>
        <dbReference type="Pfam" id="PF00155"/>
    </source>
</evidence>